<dbReference type="Pfam" id="PF01546">
    <property type="entry name" value="Peptidase_M20"/>
    <property type="match status" value="1"/>
</dbReference>
<comment type="caution">
    <text evidence="4">The sequence shown here is derived from an EMBL/GenBank/DDBJ whole genome shotgun (WGS) entry which is preliminary data.</text>
</comment>
<evidence type="ECO:0000256" key="2">
    <source>
        <dbReference type="ARBA" id="ARBA00022723"/>
    </source>
</evidence>
<name>A0ABV9YBH2_9PSEU</name>
<keyword evidence="2" id="KW-0479">Metal-binding</keyword>
<proteinExistence type="predicted"/>
<dbReference type="RefSeq" id="WP_344035516.1">
    <property type="nucleotide sequence ID" value="NZ_BAAAKE010000003.1"/>
</dbReference>
<keyword evidence="5" id="KW-1185">Reference proteome</keyword>
<reference evidence="5" key="1">
    <citation type="journal article" date="2019" name="Int. J. Syst. Evol. Microbiol.">
        <title>The Global Catalogue of Microorganisms (GCM) 10K type strain sequencing project: providing services to taxonomists for standard genome sequencing and annotation.</title>
        <authorList>
            <consortium name="The Broad Institute Genomics Platform"/>
            <consortium name="The Broad Institute Genome Sequencing Center for Infectious Disease"/>
            <person name="Wu L."/>
            <person name="Ma J."/>
        </authorList>
    </citation>
    <scope>NUCLEOTIDE SEQUENCE [LARGE SCALE GENOMIC DNA]</scope>
    <source>
        <strain evidence="5">KCTC 12848</strain>
    </source>
</reference>
<accession>A0ABV9YBH2</accession>
<dbReference type="Gene3D" id="3.40.630.10">
    <property type="entry name" value="Zn peptidases"/>
    <property type="match status" value="2"/>
</dbReference>
<gene>
    <name evidence="4" type="ORF">ACFPFM_38100</name>
</gene>
<keyword evidence="3" id="KW-0378">Hydrolase</keyword>
<organism evidence="4 5">
    <name type="scientific">Saccharothrix xinjiangensis</name>
    <dbReference type="NCBI Taxonomy" id="204798"/>
    <lineage>
        <taxon>Bacteria</taxon>
        <taxon>Bacillati</taxon>
        <taxon>Actinomycetota</taxon>
        <taxon>Actinomycetes</taxon>
        <taxon>Pseudonocardiales</taxon>
        <taxon>Pseudonocardiaceae</taxon>
        <taxon>Saccharothrix</taxon>
    </lineage>
</organism>
<evidence type="ECO:0000313" key="5">
    <source>
        <dbReference type="Proteomes" id="UP001595833"/>
    </source>
</evidence>
<dbReference type="InterPro" id="IPR051458">
    <property type="entry name" value="Cyt/Met_Dipeptidase"/>
</dbReference>
<evidence type="ECO:0000256" key="3">
    <source>
        <dbReference type="ARBA" id="ARBA00022801"/>
    </source>
</evidence>
<evidence type="ECO:0000256" key="1">
    <source>
        <dbReference type="ARBA" id="ARBA00022670"/>
    </source>
</evidence>
<keyword evidence="1" id="KW-0645">Protease</keyword>
<evidence type="ECO:0000313" key="4">
    <source>
        <dbReference type="EMBL" id="MFC5059563.1"/>
    </source>
</evidence>
<dbReference type="Proteomes" id="UP001595833">
    <property type="component" value="Unassembled WGS sequence"/>
</dbReference>
<sequence>MSAVREYPTSHRERFTGQLVEWCRIPSVAALPEHEIDVVRSANWLAAAFRDLGFPEVEVWSAADAPAVFARWRAAPGAPTVLVCSHHHVRPAGSGRWEETAPFEPAVRGGFVHGRGASDAKGQVPAHLWGLRAHLLDRDAPAVNLVFPVEVDEEDWVTRTETRAVVGEAGCTVPERLWARPAIEVLTMLAGDPVGPPLGAVPSVAAADLSVRTVSDQRVAEVGEQLRRWLAKTVDHRYDHEVSLSEGTAQEACRTPDDLPESELLAEAVEEGFGRSVGRMGNAGGGPAARLAEGVGVPVLFFGTGLPEDRRHDSDERVSVDVLLAGAATLAHFWERMGRG</sequence>
<protein>
    <submittedName>
        <fullName evidence="4">M20/M25/M40 family metallo-hydrolase</fullName>
    </submittedName>
</protein>
<dbReference type="InterPro" id="IPR002933">
    <property type="entry name" value="Peptidase_M20"/>
</dbReference>
<dbReference type="PANTHER" id="PTHR43270:SF12">
    <property type="entry name" value="SUCCINYL-DIAMINOPIMELATE DESUCCINYLASE"/>
    <property type="match status" value="1"/>
</dbReference>
<dbReference type="SUPFAM" id="SSF53187">
    <property type="entry name" value="Zn-dependent exopeptidases"/>
    <property type="match status" value="1"/>
</dbReference>
<dbReference type="EMBL" id="JBHSJB010000042">
    <property type="protein sequence ID" value="MFC5059563.1"/>
    <property type="molecule type" value="Genomic_DNA"/>
</dbReference>
<dbReference type="PANTHER" id="PTHR43270">
    <property type="entry name" value="BETA-ALA-HIS DIPEPTIDASE"/>
    <property type="match status" value="1"/>
</dbReference>